<feature type="chain" id="PRO_5002306432" evidence="1">
    <location>
        <begin position="22"/>
        <end position="88"/>
    </location>
</feature>
<proteinExistence type="predicted"/>
<sequence>MIKRIVLAVAAGLLVSSPAFAQDVAANVDDCLKQAFDLAQSAEEKNLPDAKLDKLEELLTTMEGHCDSNKFDEAATVAGQIKTEIETP</sequence>
<evidence type="ECO:0000313" key="2">
    <source>
        <dbReference type="EMBL" id="CPR21879.1"/>
    </source>
</evidence>
<organism evidence="2 3">
    <name type="scientific">Candidatus Filomicrobium marinum</name>
    <dbReference type="NCBI Taxonomy" id="1608628"/>
    <lineage>
        <taxon>Bacteria</taxon>
        <taxon>Pseudomonadati</taxon>
        <taxon>Pseudomonadota</taxon>
        <taxon>Alphaproteobacteria</taxon>
        <taxon>Hyphomicrobiales</taxon>
        <taxon>Hyphomicrobiaceae</taxon>
        <taxon>Filomicrobium</taxon>
    </lineage>
</organism>
<gene>
    <name evidence="2" type="ORF">YBN1229_v1_3312</name>
</gene>
<dbReference type="KEGG" id="fiy:BN1229_v1_3312"/>
<feature type="signal peptide" evidence="1">
    <location>
        <begin position="1"/>
        <end position="21"/>
    </location>
</feature>
<dbReference type="OrthoDB" id="9978367at2"/>
<keyword evidence="3" id="KW-1185">Reference proteome</keyword>
<keyword evidence="1" id="KW-0732">Signal</keyword>
<dbReference type="KEGG" id="fil:BN1229_v1_2605"/>
<protein>
    <submittedName>
        <fullName evidence="2">Uncharacterized protein</fullName>
    </submittedName>
</protein>
<reference evidence="3" key="1">
    <citation type="submission" date="2015-02" db="EMBL/GenBank/DDBJ databases">
        <authorList>
            <person name="Chooi Y.-H."/>
        </authorList>
    </citation>
    <scope>NUCLEOTIDE SEQUENCE [LARGE SCALE GENOMIC DNA]</scope>
    <source>
        <strain evidence="3">strain Y</strain>
    </source>
</reference>
<dbReference type="AlphaFoldDB" id="A0A0D6JIQ2"/>
<evidence type="ECO:0000313" key="3">
    <source>
        <dbReference type="Proteomes" id="UP000033187"/>
    </source>
</evidence>
<dbReference type="EMBL" id="LN829119">
    <property type="protein sequence ID" value="CPR21879.1"/>
    <property type="molecule type" value="Genomic_DNA"/>
</dbReference>
<dbReference type="RefSeq" id="WP_046478454.1">
    <property type="nucleotide sequence ID" value="NZ_LN829118.1"/>
</dbReference>
<evidence type="ECO:0000256" key="1">
    <source>
        <dbReference type="SAM" id="SignalP"/>
    </source>
</evidence>
<accession>A0A0D6JIQ2</accession>
<name>A0A0D6JIQ2_9HYPH</name>
<dbReference type="Proteomes" id="UP000033187">
    <property type="component" value="Chromosome 1"/>
</dbReference>